<dbReference type="AlphaFoldDB" id="A0A1E7FNI8"/>
<evidence type="ECO:0000313" key="8">
    <source>
        <dbReference type="Proteomes" id="UP000095751"/>
    </source>
</evidence>
<dbReference type="Gene3D" id="1.10.150.320">
    <property type="entry name" value="Photosystem II 12 kDa extrinsic protein"/>
    <property type="match status" value="1"/>
</dbReference>
<dbReference type="EMBL" id="KV784355">
    <property type="protein sequence ID" value="OEU19732.1"/>
    <property type="molecule type" value="Genomic_DNA"/>
</dbReference>
<dbReference type="InterPro" id="IPR019546">
    <property type="entry name" value="TAT_signal_bac_arc"/>
</dbReference>
<name>A0A1E7FNI8_9STRA</name>
<dbReference type="Proteomes" id="UP000095751">
    <property type="component" value="Unassembled WGS sequence"/>
</dbReference>
<dbReference type="NCBIfam" id="NF002708">
    <property type="entry name" value="PRK02515.1"/>
    <property type="match status" value="1"/>
</dbReference>
<evidence type="ECO:0000313" key="7">
    <source>
        <dbReference type="EMBL" id="OEU19732.1"/>
    </source>
</evidence>
<evidence type="ECO:0000256" key="3">
    <source>
        <dbReference type="ARBA" id="ARBA00023078"/>
    </source>
</evidence>
<evidence type="ECO:0000256" key="5">
    <source>
        <dbReference type="ARBA" id="ARBA00043089"/>
    </source>
</evidence>
<dbReference type="InterPro" id="IPR010527">
    <property type="entry name" value="PSII_PsbU"/>
</dbReference>
<dbReference type="NCBIfam" id="TIGR01409">
    <property type="entry name" value="TAT_signal_seq"/>
    <property type="match status" value="1"/>
</dbReference>
<evidence type="ECO:0000256" key="2">
    <source>
        <dbReference type="ARBA" id="ARBA00010827"/>
    </source>
</evidence>
<dbReference type="GO" id="GO:0019898">
    <property type="term" value="C:extrinsic component of membrane"/>
    <property type="evidence" value="ECO:0007669"/>
    <property type="project" value="InterPro"/>
</dbReference>
<dbReference type="PROSITE" id="PS51318">
    <property type="entry name" value="TAT"/>
    <property type="match status" value="1"/>
</dbReference>
<dbReference type="Pfam" id="PF06514">
    <property type="entry name" value="PsbU"/>
    <property type="match status" value="1"/>
</dbReference>
<sequence>MKTACVLALLVSSVAAFAPNTSVSRPVTELAAERREFMSQAAAAVAGAGLFAFAPAANAIRDYEAIGYLGGGNIVDLNNANVRVYLKMPGLYPTVAGKLASHGPYKTVSDIYNIEGLSQPEKDLMKKYENRFTVTPPSADYVIDRINNGLYR</sequence>
<gene>
    <name evidence="7" type="ORF">FRACYDRAFT_268077</name>
</gene>
<keyword evidence="4" id="KW-0472">Membrane</keyword>
<dbReference type="KEGG" id="fcy:FRACYDRAFT_268077"/>
<dbReference type="OrthoDB" id="203347at2759"/>
<dbReference type="InParanoid" id="A0A1E7FNI8"/>
<feature type="chain" id="PRO_5009193411" description="Photosystem II 12 kDa extrinsic protein" evidence="6">
    <location>
        <begin position="17"/>
        <end position="152"/>
    </location>
</feature>
<comment type="subcellular location">
    <subcellularLocation>
        <location evidence="1">Membrane</location>
        <topology evidence="1">Peripheral membrane protein</topology>
    </subcellularLocation>
</comment>
<dbReference type="GO" id="GO:0042549">
    <property type="term" value="P:photosystem II stabilization"/>
    <property type="evidence" value="ECO:0007669"/>
    <property type="project" value="InterPro"/>
</dbReference>
<dbReference type="GO" id="GO:0015979">
    <property type="term" value="P:photosynthesis"/>
    <property type="evidence" value="ECO:0007669"/>
    <property type="project" value="InterPro"/>
</dbReference>
<keyword evidence="3" id="KW-0793">Thylakoid</keyword>
<dbReference type="GO" id="GO:0009523">
    <property type="term" value="C:photosystem II"/>
    <property type="evidence" value="ECO:0007669"/>
    <property type="project" value="InterPro"/>
</dbReference>
<evidence type="ECO:0000256" key="1">
    <source>
        <dbReference type="ARBA" id="ARBA00004170"/>
    </source>
</evidence>
<reference evidence="7 8" key="1">
    <citation type="submission" date="2016-09" db="EMBL/GenBank/DDBJ databases">
        <title>Extensive genetic diversity and differential bi-allelic expression allows diatom success in the polar Southern Ocean.</title>
        <authorList>
            <consortium name="DOE Joint Genome Institute"/>
            <person name="Mock T."/>
            <person name="Otillar R.P."/>
            <person name="Strauss J."/>
            <person name="Dupont C."/>
            <person name="Frickenhaus S."/>
            <person name="Maumus F."/>
            <person name="Mcmullan M."/>
            <person name="Sanges R."/>
            <person name="Schmutz J."/>
            <person name="Toseland A."/>
            <person name="Valas R."/>
            <person name="Veluchamy A."/>
            <person name="Ward B.J."/>
            <person name="Allen A."/>
            <person name="Barry K."/>
            <person name="Falciatore A."/>
            <person name="Ferrante M."/>
            <person name="Fortunato A.E."/>
            <person name="Gloeckner G."/>
            <person name="Gruber A."/>
            <person name="Hipkin R."/>
            <person name="Janech M."/>
            <person name="Kroth P."/>
            <person name="Leese F."/>
            <person name="Lindquist E."/>
            <person name="Lyon B.R."/>
            <person name="Martin J."/>
            <person name="Mayer C."/>
            <person name="Parker M."/>
            <person name="Quesneville H."/>
            <person name="Raymond J."/>
            <person name="Uhlig C."/>
            <person name="Valentin K.U."/>
            <person name="Worden A.Z."/>
            <person name="Armbrust E.V."/>
            <person name="Bowler C."/>
            <person name="Green B."/>
            <person name="Moulton V."/>
            <person name="Van Oosterhout C."/>
            <person name="Grigoriev I."/>
        </authorList>
    </citation>
    <scope>NUCLEOTIDE SEQUENCE [LARGE SCALE GENOMIC DNA]</scope>
    <source>
        <strain evidence="7 8">CCMP1102</strain>
    </source>
</reference>
<keyword evidence="6" id="KW-0732">Signal</keyword>
<dbReference type="SUPFAM" id="SSF81585">
    <property type="entry name" value="PsbU/PolX domain-like"/>
    <property type="match status" value="1"/>
</dbReference>
<proteinExistence type="inferred from homology"/>
<feature type="signal peptide" evidence="6">
    <location>
        <begin position="1"/>
        <end position="16"/>
    </location>
</feature>
<dbReference type="InterPro" id="IPR006311">
    <property type="entry name" value="TAT_signal"/>
</dbReference>
<protein>
    <recommendedName>
        <fullName evidence="5">Photosystem II 12 kDa extrinsic protein</fullName>
    </recommendedName>
</protein>
<evidence type="ECO:0000256" key="6">
    <source>
        <dbReference type="SAM" id="SignalP"/>
    </source>
</evidence>
<organism evidence="7 8">
    <name type="scientific">Fragilariopsis cylindrus CCMP1102</name>
    <dbReference type="NCBI Taxonomy" id="635003"/>
    <lineage>
        <taxon>Eukaryota</taxon>
        <taxon>Sar</taxon>
        <taxon>Stramenopiles</taxon>
        <taxon>Ochrophyta</taxon>
        <taxon>Bacillariophyta</taxon>
        <taxon>Bacillariophyceae</taxon>
        <taxon>Bacillariophycidae</taxon>
        <taxon>Bacillariales</taxon>
        <taxon>Bacillariaceae</taxon>
        <taxon>Fragilariopsis</taxon>
    </lineage>
</organism>
<evidence type="ECO:0000256" key="4">
    <source>
        <dbReference type="ARBA" id="ARBA00023136"/>
    </source>
</evidence>
<keyword evidence="8" id="KW-1185">Reference proteome</keyword>
<comment type="similarity">
    <text evidence="2">Belongs to the PsbU family.</text>
</comment>
<accession>A0A1E7FNI8</accession>